<comment type="caution">
    <text evidence="1">The sequence shown here is derived from an EMBL/GenBank/DDBJ whole genome shotgun (WGS) entry which is preliminary data.</text>
</comment>
<protein>
    <submittedName>
        <fullName evidence="1">Uncharacterized protein</fullName>
    </submittedName>
</protein>
<evidence type="ECO:0000313" key="1">
    <source>
        <dbReference type="EMBL" id="KAJ9073077.1"/>
    </source>
</evidence>
<keyword evidence="2" id="KW-1185">Reference proteome</keyword>
<organism evidence="1 2">
    <name type="scientific">Entomophthora muscae</name>
    <dbReference type="NCBI Taxonomy" id="34485"/>
    <lineage>
        <taxon>Eukaryota</taxon>
        <taxon>Fungi</taxon>
        <taxon>Fungi incertae sedis</taxon>
        <taxon>Zoopagomycota</taxon>
        <taxon>Entomophthoromycotina</taxon>
        <taxon>Entomophthoromycetes</taxon>
        <taxon>Entomophthorales</taxon>
        <taxon>Entomophthoraceae</taxon>
        <taxon>Entomophthora</taxon>
    </lineage>
</organism>
<sequence>MLHIKRFIKGIFGESDGPAQYHMVDGHDEVRALTTNHVSLVSDIMLSEVLDGPELVENIIDCVGYEEGDGWVGTARDWVVIRMGHKAKIHGFNINTARFRDNSATRVQIEACLENELGNEVWKKILDTQEIRPMSNNFFAYTRGQLVVYNKLRMNVIGGISTFKVYGRVINQIEPQELINVAALANGGRVVFSSDNLVGHPERLLLQGPELAWSPGWIPATPEGPDHLVIALAKPAYIKKMVIDTHHTSATAHAAKIFCCYSNQDIPTTKWTRISSGLVLPSRNNRFDNFSPTLKISHIKFELSPATELNRIRIMGWFIDPANPTPPPTTSLKDDIVLSDESDDENDIPDSTTPLFIEPTDISPLVESKHIKPLLEPKEINPLIEPTEALDTNPIPPQRFSFQSRQAKRAPVSTDFTFQMVLPQVKRNR</sequence>
<name>A0ACC2TEW0_9FUNG</name>
<accession>A0ACC2TEW0</accession>
<dbReference type="Proteomes" id="UP001165960">
    <property type="component" value="Unassembled WGS sequence"/>
</dbReference>
<evidence type="ECO:0000313" key="2">
    <source>
        <dbReference type="Proteomes" id="UP001165960"/>
    </source>
</evidence>
<dbReference type="EMBL" id="QTSX02002934">
    <property type="protein sequence ID" value="KAJ9073077.1"/>
    <property type="molecule type" value="Genomic_DNA"/>
</dbReference>
<reference evidence="1" key="1">
    <citation type="submission" date="2022-04" db="EMBL/GenBank/DDBJ databases">
        <title>Genome of the entomopathogenic fungus Entomophthora muscae.</title>
        <authorList>
            <person name="Elya C."/>
            <person name="Lovett B.R."/>
            <person name="Lee E."/>
            <person name="Macias A.M."/>
            <person name="Hajek A.E."/>
            <person name="De Bivort B.L."/>
            <person name="Kasson M.T."/>
            <person name="De Fine Licht H.H."/>
            <person name="Stajich J.E."/>
        </authorList>
    </citation>
    <scope>NUCLEOTIDE SEQUENCE</scope>
    <source>
        <strain evidence="1">Berkeley</strain>
    </source>
</reference>
<proteinExistence type="predicted"/>
<gene>
    <name evidence="1" type="ORF">DSO57_1020239</name>
</gene>